<feature type="compositionally biased region" description="Basic and acidic residues" evidence="1">
    <location>
        <begin position="149"/>
        <end position="167"/>
    </location>
</feature>
<dbReference type="Gramene" id="KFK31779">
    <property type="protein sequence ID" value="KFK31779"/>
    <property type="gene ID" value="AALP_AA6G157400"/>
</dbReference>
<feature type="region of interest" description="Disordered" evidence="1">
    <location>
        <begin position="18"/>
        <end position="60"/>
    </location>
</feature>
<dbReference type="EMBL" id="CM002874">
    <property type="protein sequence ID" value="KFK31779.1"/>
    <property type="molecule type" value="Genomic_DNA"/>
</dbReference>
<evidence type="ECO:0000256" key="1">
    <source>
        <dbReference type="SAM" id="MobiDB-lite"/>
    </source>
</evidence>
<organism evidence="2 3">
    <name type="scientific">Arabis alpina</name>
    <name type="common">Alpine rock-cress</name>
    <dbReference type="NCBI Taxonomy" id="50452"/>
    <lineage>
        <taxon>Eukaryota</taxon>
        <taxon>Viridiplantae</taxon>
        <taxon>Streptophyta</taxon>
        <taxon>Embryophyta</taxon>
        <taxon>Tracheophyta</taxon>
        <taxon>Spermatophyta</taxon>
        <taxon>Magnoliopsida</taxon>
        <taxon>eudicotyledons</taxon>
        <taxon>Gunneridae</taxon>
        <taxon>Pentapetalae</taxon>
        <taxon>rosids</taxon>
        <taxon>malvids</taxon>
        <taxon>Brassicales</taxon>
        <taxon>Brassicaceae</taxon>
        <taxon>Arabideae</taxon>
        <taxon>Arabis</taxon>
    </lineage>
</organism>
<evidence type="ECO:0000313" key="3">
    <source>
        <dbReference type="Proteomes" id="UP000029120"/>
    </source>
</evidence>
<gene>
    <name evidence="2" type="ordered locus">AALP_Aa6g157400</name>
</gene>
<evidence type="ECO:0000313" key="2">
    <source>
        <dbReference type="EMBL" id="KFK31779.1"/>
    </source>
</evidence>
<reference evidence="3" key="1">
    <citation type="journal article" date="2015" name="Nat. Plants">
        <title>Genome expansion of Arabis alpina linked with retrotransposition and reduced symmetric DNA methylation.</title>
        <authorList>
            <person name="Willing E.M."/>
            <person name="Rawat V."/>
            <person name="Mandakova T."/>
            <person name="Maumus F."/>
            <person name="James G.V."/>
            <person name="Nordstroem K.J."/>
            <person name="Becker C."/>
            <person name="Warthmann N."/>
            <person name="Chica C."/>
            <person name="Szarzynska B."/>
            <person name="Zytnicki M."/>
            <person name="Albani M.C."/>
            <person name="Kiefer C."/>
            <person name="Bergonzi S."/>
            <person name="Castaings L."/>
            <person name="Mateos J.L."/>
            <person name="Berns M.C."/>
            <person name="Bujdoso N."/>
            <person name="Piofczyk T."/>
            <person name="de Lorenzo L."/>
            <person name="Barrero-Sicilia C."/>
            <person name="Mateos I."/>
            <person name="Piednoel M."/>
            <person name="Hagmann J."/>
            <person name="Chen-Min-Tao R."/>
            <person name="Iglesias-Fernandez R."/>
            <person name="Schuster S.C."/>
            <person name="Alonso-Blanco C."/>
            <person name="Roudier F."/>
            <person name="Carbonero P."/>
            <person name="Paz-Ares J."/>
            <person name="Davis S.J."/>
            <person name="Pecinka A."/>
            <person name="Quesneville H."/>
            <person name="Colot V."/>
            <person name="Lysak M.A."/>
            <person name="Weigel D."/>
            <person name="Coupland G."/>
            <person name="Schneeberger K."/>
        </authorList>
    </citation>
    <scope>NUCLEOTIDE SEQUENCE [LARGE SCALE GENOMIC DNA]</scope>
    <source>
        <strain evidence="3">cv. Pajares</strain>
    </source>
</reference>
<dbReference type="AlphaFoldDB" id="A0A087GPH7"/>
<sequence>MPARIVMVEGNKLWIRVKEEPAEEQPARGSRHSSRESRPATRHLSRTREEAPVDSPIEQDPHPLVFEMAPQAAGGTEHQFDTITQGDKTLEEYFKEFILLKTATKCTQNPDAVLLRFWKGLQTEFHVALSGSTYHTAARLADDAARLEKMGRDRKPGKEQGMFRDLGDPVPVPPTAAAHTDQRNPRPA</sequence>
<accession>A0A087GPH7</accession>
<evidence type="ECO:0008006" key="4">
    <source>
        <dbReference type="Google" id="ProtNLM"/>
    </source>
</evidence>
<feature type="region of interest" description="Disordered" evidence="1">
    <location>
        <begin position="149"/>
        <end position="188"/>
    </location>
</feature>
<protein>
    <recommendedName>
        <fullName evidence="4">Retrotransposon gag domain-containing protein</fullName>
    </recommendedName>
</protein>
<proteinExistence type="predicted"/>
<keyword evidence="3" id="KW-1185">Reference proteome</keyword>
<dbReference type="Proteomes" id="UP000029120">
    <property type="component" value="Chromosome 6"/>
</dbReference>
<name>A0A087GPH7_ARAAL</name>